<dbReference type="PANTHER" id="PTHR42743:SF4">
    <property type="entry name" value="BRANCHED-CHAIN-AMINO-ACID AMINOTRANSFERASE-RELATED"/>
    <property type="match status" value="1"/>
</dbReference>
<comment type="pathway">
    <text evidence="7">Amino-acid biosynthesis; L-isoleucine biosynthesis; L-isoleucine from 2-oxobutanoate: step 4/4.</text>
</comment>
<comment type="pathway">
    <text evidence="7">Amino-acid biosynthesis; L-leucine biosynthesis; L-leucine from 3-methyl-2-oxobutanoate: step 4/4.</text>
</comment>
<dbReference type="RefSeq" id="WP_219539730.1">
    <property type="nucleotide sequence ID" value="NZ_JAHKRM010000072.1"/>
</dbReference>
<keyword evidence="6" id="KW-0663">Pyridoxal phosphate</keyword>
<dbReference type="InterPro" id="IPR050571">
    <property type="entry name" value="Class-IV_PLP-Dep_Aminotrnsfr"/>
</dbReference>
<keyword evidence="7" id="KW-0100">Branched-chain amino acid biosynthesis</keyword>
<evidence type="ECO:0000256" key="7">
    <source>
        <dbReference type="RuleBase" id="RU364094"/>
    </source>
</evidence>
<evidence type="ECO:0000256" key="5">
    <source>
        <dbReference type="RuleBase" id="RU004106"/>
    </source>
</evidence>
<evidence type="ECO:0000256" key="6">
    <source>
        <dbReference type="RuleBase" id="RU004516"/>
    </source>
</evidence>
<dbReference type="NCBIfam" id="TIGR01122">
    <property type="entry name" value="ilvE_I"/>
    <property type="match status" value="1"/>
</dbReference>
<organism evidence="8 9">
    <name type="scientific">Nonomuraea guangzhouensis</name>
    <dbReference type="NCBI Taxonomy" id="1291555"/>
    <lineage>
        <taxon>Bacteria</taxon>
        <taxon>Bacillati</taxon>
        <taxon>Actinomycetota</taxon>
        <taxon>Actinomycetes</taxon>
        <taxon>Streptosporangiales</taxon>
        <taxon>Streptosporangiaceae</taxon>
        <taxon>Nonomuraea</taxon>
    </lineage>
</organism>
<accession>A0ABW4GUW6</accession>
<name>A0ABW4GUW6_9ACTN</name>
<dbReference type="CDD" id="cd00449">
    <property type="entry name" value="PLPDE_IV"/>
    <property type="match status" value="1"/>
</dbReference>
<dbReference type="GO" id="GO:0004084">
    <property type="term" value="F:branched-chain-amino-acid transaminase activity"/>
    <property type="evidence" value="ECO:0007669"/>
    <property type="project" value="UniProtKB-EC"/>
</dbReference>
<comment type="catalytic activity">
    <reaction evidence="7">
        <text>L-leucine + 2-oxoglutarate = 4-methyl-2-oxopentanoate + L-glutamate</text>
        <dbReference type="Rhea" id="RHEA:18321"/>
        <dbReference type="ChEBI" id="CHEBI:16810"/>
        <dbReference type="ChEBI" id="CHEBI:17865"/>
        <dbReference type="ChEBI" id="CHEBI:29985"/>
        <dbReference type="ChEBI" id="CHEBI:57427"/>
        <dbReference type="EC" id="2.6.1.42"/>
    </reaction>
</comment>
<keyword evidence="7" id="KW-0028">Amino-acid biosynthesis</keyword>
<sequence length="320" mass="33795">MRPLPGRWVYHDGEFTPFAEVRLPPTTQGLHYGTGVFEGIRAYATPGGEGAHLFRVQDHYRRFLRSCRLLRIDPGLTADELADVTVELLRRNGDQGDVYVRPLAYKLGLLPGTPPGVNLGGVSDAVTIVASRLGAYAPPGGLRCLISSWRRPSRAALPVQAKVTGAYVNNALAVEDARAAGFDDAILLNEAGQVAEASTANVFVVRGGRLATPPADADILPGITRDTVLTLAAELGLPAAESPLHPADLLLADEVFLTGTGIGVTPVIEINGRPIGAGAPGPVTTHLARRYGQTVRAEREDTHGWLTPVQAGCEEAVANA</sequence>
<protein>
    <recommendedName>
        <fullName evidence="7">Branched-chain-amino-acid aminotransferase</fullName>
        <shortName evidence="7">BCAT</shortName>
        <ecNumber evidence="7">2.6.1.42</ecNumber>
    </recommendedName>
</protein>
<dbReference type="InterPro" id="IPR001544">
    <property type="entry name" value="Aminotrans_IV"/>
</dbReference>
<evidence type="ECO:0000313" key="9">
    <source>
        <dbReference type="Proteomes" id="UP001597097"/>
    </source>
</evidence>
<dbReference type="NCBIfam" id="NF005146">
    <property type="entry name" value="PRK06606.1"/>
    <property type="match status" value="1"/>
</dbReference>
<evidence type="ECO:0000256" key="2">
    <source>
        <dbReference type="ARBA" id="ARBA00009320"/>
    </source>
</evidence>
<gene>
    <name evidence="7" type="primary">ilvE</name>
    <name evidence="8" type="ORF">ACFSJ0_55405</name>
</gene>
<comment type="function">
    <text evidence="1 7">Acts on leucine, isoleucine and valine.</text>
</comment>
<keyword evidence="9" id="KW-1185">Reference proteome</keyword>
<dbReference type="EC" id="2.6.1.42" evidence="7"/>
<keyword evidence="4 7" id="KW-0808">Transferase</keyword>
<evidence type="ECO:0000313" key="8">
    <source>
        <dbReference type="EMBL" id="MFD1546310.1"/>
    </source>
</evidence>
<keyword evidence="3 7" id="KW-0032">Aminotransferase</keyword>
<reference evidence="9" key="1">
    <citation type="journal article" date="2019" name="Int. J. Syst. Evol. Microbiol.">
        <title>The Global Catalogue of Microorganisms (GCM) 10K type strain sequencing project: providing services to taxonomists for standard genome sequencing and annotation.</title>
        <authorList>
            <consortium name="The Broad Institute Genomics Platform"/>
            <consortium name="The Broad Institute Genome Sequencing Center for Infectious Disease"/>
            <person name="Wu L."/>
            <person name="Ma J."/>
        </authorList>
    </citation>
    <scope>NUCLEOTIDE SEQUENCE [LARGE SCALE GENOMIC DNA]</scope>
    <source>
        <strain evidence="9">CGMCC 1.15399</strain>
    </source>
</reference>
<evidence type="ECO:0000256" key="4">
    <source>
        <dbReference type="ARBA" id="ARBA00022679"/>
    </source>
</evidence>
<comment type="catalytic activity">
    <reaction evidence="7">
        <text>L-valine + 2-oxoglutarate = 3-methyl-2-oxobutanoate + L-glutamate</text>
        <dbReference type="Rhea" id="RHEA:24813"/>
        <dbReference type="ChEBI" id="CHEBI:11851"/>
        <dbReference type="ChEBI" id="CHEBI:16810"/>
        <dbReference type="ChEBI" id="CHEBI:29985"/>
        <dbReference type="ChEBI" id="CHEBI:57762"/>
        <dbReference type="EC" id="2.6.1.42"/>
    </reaction>
</comment>
<dbReference type="PANTHER" id="PTHR42743">
    <property type="entry name" value="AMINO-ACID AMINOTRANSFERASE"/>
    <property type="match status" value="1"/>
</dbReference>
<comment type="similarity">
    <text evidence="2 5">Belongs to the class-IV pyridoxal-phosphate-dependent aminotransferase family.</text>
</comment>
<evidence type="ECO:0000256" key="1">
    <source>
        <dbReference type="ARBA" id="ARBA00003109"/>
    </source>
</evidence>
<proteinExistence type="inferred from homology"/>
<dbReference type="Proteomes" id="UP001597097">
    <property type="component" value="Unassembled WGS sequence"/>
</dbReference>
<comment type="catalytic activity">
    <reaction evidence="7">
        <text>L-isoleucine + 2-oxoglutarate = (S)-3-methyl-2-oxopentanoate + L-glutamate</text>
        <dbReference type="Rhea" id="RHEA:24801"/>
        <dbReference type="ChEBI" id="CHEBI:16810"/>
        <dbReference type="ChEBI" id="CHEBI:29985"/>
        <dbReference type="ChEBI" id="CHEBI:35146"/>
        <dbReference type="ChEBI" id="CHEBI:58045"/>
        <dbReference type="EC" id="2.6.1.42"/>
    </reaction>
</comment>
<dbReference type="PROSITE" id="PS00770">
    <property type="entry name" value="AA_TRANSFER_CLASS_4"/>
    <property type="match status" value="1"/>
</dbReference>
<comment type="pathway">
    <text evidence="7">Amino-acid biosynthesis; L-valine biosynthesis; L-valine from pyruvate: step 4/4.</text>
</comment>
<dbReference type="InterPro" id="IPR005785">
    <property type="entry name" value="B_amino_transI"/>
</dbReference>
<dbReference type="EMBL" id="JBHUCM010000065">
    <property type="protein sequence ID" value="MFD1546310.1"/>
    <property type="molecule type" value="Genomic_DNA"/>
</dbReference>
<dbReference type="Pfam" id="PF01063">
    <property type="entry name" value="Aminotran_4"/>
    <property type="match status" value="1"/>
</dbReference>
<comment type="cofactor">
    <cofactor evidence="6">
        <name>pyridoxal 5'-phosphate</name>
        <dbReference type="ChEBI" id="CHEBI:597326"/>
    </cofactor>
</comment>
<evidence type="ECO:0000256" key="3">
    <source>
        <dbReference type="ARBA" id="ARBA00022576"/>
    </source>
</evidence>
<comment type="caution">
    <text evidence="8">The sequence shown here is derived from an EMBL/GenBank/DDBJ whole genome shotgun (WGS) entry which is preliminary data.</text>
</comment>
<dbReference type="InterPro" id="IPR018300">
    <property type="entry name" value="Aminotrans_IV_CS"/>
</dbReference>